<dbReference type="STRING" id="1123010.SAMN02745724_01512"/>
<keyword evidence="2" id="KW-1185">Reference proteome</keyword>
<sequence>MGHKMTNDKDKQQLISIENHLVLTLVNFELKKLADATTGCHNHLISKTIIRLDKNELLTNERVAEILRGYDDFLFKLLDDCFKKKHMVLLEEVMDNIFKVVGEFNQKQITATFAAAKAERTTV</sequence>
<proteinExistence type="predicted"/>
<organism evidence="1 2">
    <name type="scientific">Pseudoalteromonas denitrificans DSM 6059</name>
    <dbReference type="NCBI Taxonomy" id="1123010"/>
    <lineage>
        <taxon>Bacteria</taxon>
        <taxon>Pseudomonadati</taxon>
        <taxon>Pseudomonadota</taxon>
        <taxon>Gammaproteobacteria</taxon>
        <taxon>Alteromonadales</taxon>
        <taxon>Pseudoalteromonadaceae</taxon>
        <taxon>Pseudoalteromonas</taxon>
    </lineage>
</organism>
<evidence type="ECO:0000313" key="1">
    <source>
        <dbReference type="EMBL" id="SFC36631.1"/>
    </source>
</evidence>
<dbReference type="Proteomes" id="UP000198862">
    <property type="component" value="Unassembled WGS sequence"/>
</dbReference>
<reference evidence="1 2" key="1">
    <citation type="submission" date="2016-10" db="EMBL/GenBank/DDBJ databases">
        <authorList>
            <person name="de Groot N.N."/>
        </authorList>
    </citation>
    <scope>NUCLEOTIDE SEQUENCE [LARGE SCALE GENOMIC DNA]</scope>
    <source>
        <strain evidence="1 2">DSM 6059</strain>
    </source>
</reference>
<evidence type="ECO:0000313" key="2">
    <source>
        <dbReference type="Proteomes" id="UP000198862"/>
    </source>
</evidence>
<accession>A0A1I1IKZ9</accession>
<gene>
    <name evidence="1" type="ORF">SAMN02745724_01512</name>
</gene>
<dbReference type="EMBL" id="FOLO01000008">
    <property type="protein sequence ID" value="SFC36631.1"/>
    <property type="molecule type" value="Genomic_DNA"/>
</dbReference>
<protein>
    <submittedName>
        <fullName evidence="1">Uncharacterized protein</fullName>
    </submittedName>
</protein>
<dbReference type="AlphaFoldDB" id="A0A1I1IKZ9"/>
<name>A0A1I1IKZ9_9GAMM</name>